<evidence type="ECO:0000313" key="2">
    <source>
        <dbReference type="Proteomes" id="UP000792575"/>
    </source>
</evidence>
<dbReference type="GeneID" id="15614017"/>
<dbReference type="Proteomes" id="UP000792575">
    <property type="component" value="Genome"/>
</dbReference>
<keyword evidence="2" id="KW-1185">Reference proteome</keyword>
<dbReference type="RefSeq" id="YP_008003911.1">
    <property type="nucleotide sequence ID" value="NC_021247.1"/>
</dbReference>
<protein>
    <submittedName>
        <fullName evidence="1">Uncharacterized protein</fullName>
    </submittedName>
</protein>
<accession>A0A916P0U0</accession>
<evidence type="ECO:0000313" key="1">
    <source>
        <dbReference type="EMBL" id="CCU55409.1"/>
    </source>
</evidence>
<sequence>MDILEYDNDHYVEPICKREDIYLDFITAPIEKEIDCSSITEEDNIYDIIKYFVFKSCNYDDILILYDIMCNKILLLKHSIKIKEYIIIDNYLLIIYNNNENIIIDIENKKYKILKTMWCSLLLKANEILTYISKLNKNKINISINKNNIVLDNNDNNWNIKSIEIRNKNKNIICYKEYFKSSILISQDNKLIFKNNIHELDFTIVSIFNFSLVHVLLLTNTNNIVILNLTNMEYEIYNNYYNIIDMLNDKFYNKIRNSFMIN</sequence>
<organism evidence="1 2">
    <name type="scientific">Adoxophyes honmai entomopoxvirus 'L'</name>
    <dbReference type="NCBI Taxonomy" id="1293540"/>
    <lineage>
        <taxon>Viruses</taxon>
        <taxon>Varidnaviria</taxon>
        <taxon>Bamfordvirae</taxon>
        <taxon>Nucleocytoviricota</taxon>
        <taxon>Pokkesviricetes</taxon>
        <taxon>Chitovirales</taxon>
        <taxon>Poxviridae</taxon>
        <taxon>Entomopoxvirinae</taxon>
        <taxon>Betaentomopoxvirus</taxon>
        <taxon>Betaentomopoxvirus ahonmai</taxon>
    </lineage>
</organism>
<gene>
    <name evidence="1" type="ORF">AHEV_088</name>
</gene>
<dbReference type="EMBL" id="HF679131">
    <property type="protein sequence ID" value="CCU55409.1"/>
    <property type="molecule type" value="Genomic_DNA"/>
</dbReference>
<dbReference type="KEGG" id="vg:15614017"/>
<name>A0A916P0U0_9POXV</name>
<reference evidence="1" key="1">
    <citation type="journal article" date="2013" name="J. Virol.">
        <title>New Insights into the Evolution of Entomopoxvirinae from the Complete Genome Sequences of Four Entomopoxviruses Infecting Adoxophyes honmai, Choristoneura biennis, Choristoneura rosaceana, and Mythimna separata.</title>
        <authorList>
            <person name="Theze J."/>
            <person name="Takatsuka J."/>
            <person name="Li Z."/>
            <person name="Gallais J."/>
            <person name="Doucet D."/>
            <person name="Arif B."/>
            <person name="Nakai M."/>
            <person name="Herniou E.A."/>
        </authorList>
    </citation>
    <scope>NUCLEOTIDE SEQUENCE</scope>
    <source>
        <strain evidence="1">Tokyo</strain>
    </source>
</reference>
<proteinExistence type="predicted"/>